<evidence type="ECO:0000256" key="2">
    <source>
        <dbReference type="ARBA" id="ARBA00022692"/>
    </source>
</evidence>
<dbReference type="CDD" id="cd00146">
    <property type="entry name" value="PKD"/>
    <property type="match status" value="9"/>
</dbReference>
<keyword evidence="4" id="KW-1133">Transmembrane helix</keyword>
<dbReference type="NCBIfam" id="TIGR04183">
    <property type="entry name" value="Por_Secre_tail"/>
    <property type="match status" value="1"/>
</dbReference>
<feature type="domain" description="PKD" evidence="6">
    <location>
        <begin position="811"/>
        <end position="861"/>
    </location>
</feature>
<dbReference type="InterPro" id="IPR007110">
    <property type="entry name" value="Ig-like_dom"/>
</dbReference>
<feature type="domain" description="PKD" evidence="6">
    <location>
        <begin position="1216"/>
        <end position="1279"/>
    </location>
</feature>
<feature type="domain" description="Ig-like" evidence="7">
    <location>
        <begin position="954"/>
        <end position="1038"/>
    </location>
</feature>
<feature type="domain" description="PKD" evidence="6">
    <location>
        <begin position="1158"/>
        <end position="1219"/>
    </location>
</feature>
<keyword evidence="5" id="KW-0472">Membrane</keyword>
<evidence type="ECO:0000256" key="4">
    <source>
        <dbReference type="ARBA" id="ARBA00022989"/>
    </source>
</evidence>
<dbReference type="InterPro" id="IPR026444">
    <property type="entry name" value="Secre_tail"/>
</dbReference>
<evidence type="ECO:0000259" key="6">
    <source>
        <dbReference type="PROSITE" id="PS50093"/>
    </source>
</evidence>
<accession>A0ABZ0IQE3</accession>
<reference evidence="8 9" key="1">
    <citation type="journal article" date="2023" name="Microbiol. Resour. Announc.">
        <title>Complete Genome Sequence of Imperialibacter roseus strain P4T.</title>
        <authorList>
            <person name="Tizabi D.R."/>
            <person name="Bachvaroff T."/>
            <person name="Hill R.T."/>
        </authorList>
    </citation>
    <scope>NUCLEOTIDE SEQUENCE [LARGE SCALE GENOMIC DNA]</scope>
    <source>
        <strain evidence="8 9">P4T</strain>
    </source>
</reference>
<feature type="domain" description="PKD" evidence="6">
    <location>
        <begin position="1614"/>
        <end position="1669"/>
    </location>
</feature>
<keyword evidence="3" id="KW-0677">Repeat</keyword>
<feature type="domain" description="PKD" evidence="6">
    <location>
        <begin position="739"/>
        <end position="775"/>
    </location>
</feature>
<feature type="domain" description="PKD" evidence="6">
    <location>
        <begin position="648"/>
        <end position="672"/>
    </location>
</feature>
<gene>
    <name evidence="8" type="ORF">RT717_25340</name>
</gene>
<feature type="domain" description="PKD" evidence="6">
    <location>
        <begin position="2092"/>
        <end position="2157"/>
    </location>
</feature>
<evidence type="ECO:0000256" key="3">
    <source>
        <dbReference type="ARBA" id="ARBA00022737"/>
    </source>
</evidence>
<dbReference type="Pfam" id="PF18911">
    <property type="entry name" value="PKD_4"/>
    <property type="match status" value="7"/>
</dbReference>
<feature type="domain" description="PKD" evidence="6">
    <location>
        <begin position="1524"/>
        <end position="1587"/>
    </location>
</feature>
<dbReference type="Pfam" id="PF18962">
    <property type="entry name" value="Por_Secre_tail"/>
    <property type="match status" value="1"/>
</dbReference>
<proteinExistence type="predicted"/>
<dbReference type="Pfam" id="PF00801">
    <property type="entry name" value="PKD"/>
    <property type="match status" value="1"/>
</dbReference>
<comment type="subcellular location">
    <subcellularLocation>
        <location evidence="1">Membrane</location>
        <topology evidence="1">Multi-pass membrane protein</topology>
    </subcellularLocation>
</comment>
<feature type="domain" description="PKD" evidence="6">
    <location>
        <begin position="543"/>
        <end position="590"/>
    </location>
</feature>
<protein>
    <submittedName>
        <fullName evidence="8">PKD domain-containing protein</fullName>
    </submittedName>
</protein>
<dbReference type="SUPFAM" id="SSF49299">
    <property type="entry name" value="PKD domain"/>
    <property type="match status" value="10"/>
</dbReference>
<dbReference type="Proteomes" id="UP001302349">
    <property type="component" value="Chromosome"/>
</dbReference>
<sequence>MRIFRYISPSIKWLRLGLLLIALLFYNSSRGQVSVSNRNIPIDIHTDAIFFIPGSYTDNSTDGDGKIILAGTLIVNGDISNNGATTLIAKPANPGTQYLTGTGDQTLAVGTADTTYLANFILSKPSGSFILPFKKNVLFGQKLTFSSGKISLVNSQVYLKYGGALVSESLASRFTGIGFVSAKVPAVTTDTENLNIAGMGLIVDIGSDGMGASVVTRYHIPAGIKRFDVANDATILKYFEITFGEEAGIFDNMTFNFFSGTEEMNSLGSSALAVYTSSDNGSSWLMLDAVVPSGSSSITNSDVKFEPNSTNLIVVAETCDNDHKPKAVPTSNNESALIQEGNTTIKVCYGGELDLSSTADYHHWIVNGVVIPSSSVDTYIFDLTDPLTDGAKITLFERNNRGCEKAIEYTINVLSLPIADFSHSPENDQSCYGADMRFLNESLPVESGTDFDLVAWYWDFKDNDITSTLEEPTHVFSDTGKFAVTLVTENRFGCSSTGFLKTVRVNALPIPDFDFVDLSGTATGQACQLEKIGFTNKSYYQNFDGTEILSPAMDMFYQWDFGNGYKIVTPFDTTYTYNSYGEMAVRLIATVPGFGCTDSLTRVIKVDPRPVPAFRFIVGGGEINGVAQGVCEGVDILLTNDSEIGDDTPLTYRWDFGDESDLSEEPEPIHEYLYSPDNYRVSLEATSVPYGCVFSDTIPLTIHPAPTGDFHMEFDELAINDICSDVDVDFINNSDIADGSSLSYAWNFNDGSSTFNDATLSHAFSDPRVHTISLTRTTEKLCSNTVERYLTVHAFPVVDFVFNDVCDGLPVAFYDASSVQTDAISSYHWEFSDGGTSDQQNPQHEYATFGSYAVKLTAANTSAPNIAAKNAYSCVASAEKTVEVFQRPSFNIGPLGLSCSGSFTIDPSTDPANYIPPGTSFTWYNALGQQLSTGTTLDVYESGVYKAVLTTDNPQNCESSFSIPVYIVEQGDLGANRTVCESTVLDATPANRPFTGAITYQWAKDGSPLSENSASLLVTESGNYSVTVTYSPNSGTMTPFCSYSDDVIITIDDVPALDLGDDVLACQGETTTLVSNISGDSYVWVNIASGDELGYNPTLEVAEAGQYQLRVEAGTCSVSDVVSISLLAAPEAGFLASALRVCEGEEVSFTDISFSMTAGDPIVARQWSFDNGETADTADPSITYLTAGTYSVELEIQTQNGCTNTSSRDIVVDAPPAVSFDAENACQGTSVGFTNTSTTTASPVTYLWTFGDGTTSTQESPLHTFDEAGLFDVTLKITSGKCTEEYSEQIEIYPAPELDFASTSVTCGTQLILDAGSPGAIYRWYDVASGSTLGANQTYMVTANMAIGVEVTTPNGCLLTDETTVTLNSPVQIDLGPDREVCGPVTLDAGAFPNGTYAWSTGETTRKISVTTSGLYSVSFVDQNGCTDSDEVFITVSPLPSVDLGENITACSGSTVTLNAKNPGAQFLWSTGERSQSIAVAETGTYTVRVSVGNCWVEDAIVVSFLASPELDIAYTGQCEGDAISFEPIVSNDTGTLSYLWSFGDGTQSANSQPDKIFSVANTYNVTVVATNADGCKAEVSKLVAVQPSPKPNFVFKNVCEDEELVFTNTTSYAGDPDQVSYTWDFGDGNTSEAFQPTHSYQAKGRYFVTLAASTDAACERTQTKEIVVNEGPSLNLPESIETCESTFLLDAGNPGNTYKWQNNSSNRTYLATQSGTYTVRVTNTNGCAVSGAVEVTLLESELPNLGEDREACGDEVLDPMISAASYLWSTGQTTPTITANETGTYWVETISNDLCIHRDTVNLIVYPRPVISLGDDIVLCKGEPLTLDATSDIASTYKWSNGSTGPLLAVTSSGTYGVTLTSPKGCTFYEEIKVTVNELPALAFAEEYEACESLLLGVTNIRSEFLWSTGSTEKNIKITESDTYWLKISDRNGCVNADTAQVVIRPKPTVDLGPDVVLCYGETVELDAGAQAGYLWNDLSTNRLKSAGATGSYTVTVTNEFGCENSDKINVTVKPTLGLNLAAEALICSPEEFFLDAGVADVAYAWTSNTGYTSTDKIIYPTEPGTYYLQVTATDGCVETDVVEVKETTQKIKASFLIPSEVAVEEEVHFVQLTEPEPISFKWTFGDGFSSVRANPSYIYYRPADYTVSLTVSNGVCSDTEEKLLRVLEFRPSEPATDKVRLLELYRSNLYPNPAEDVVKIDLELSDEAPVLVQIFNLSGLKVAEYEFVGIEEVVEFNMSGMTPGSYIMAIQSGRISKTIRFVKTF</sequence>
<name>A0ABZ0IQE3_9BACT</name>
<dbReference type="RefSeq" id="WP_317489128.1">
    <property type="nucleotide sequence ID" value="NZ_CP136051.1"/>
</dbReference>
<dbReference type="InterPro" id="IPR013783">
    <property type="entry name" value="Ig-like_fold"/>
</dbReference>
<dbReference type="InterPro" id="IPR022409">
    <property type="entry name" value="PKD/Chitinase_dom"/>
</dbReference>
<dbReference type="PROSITE" id="PS50093">
    <property type="entry name" value="PKD"/>
    <property type="match status" value="10"/>
</dbReference>
<dbReference type="SMART" id="SM00089">
    <property type="entry name" value="PKD"/>
    <property type="match status" value="11"/>
</dbReference>
<keyword evidence="9" id="KW-1185">Reference proteome</keyword>
<dbReference type="PROSITE" id="PS50835">
    <property type="entry name" value="IG_LIKE"/>
    <property type="match status" value="1"/>
</dbReference>
<organism evidence="8 9">
    <name type="scientific">Imperialibacter roseus</name>
    <dbReference type="NCBI Taxonomy" id="1324217"/>
    <lineage>
        <taxon>Bacteria</taxon>
        <taxon>Pseudomonadati</taxon>
        <taxon>Bacteroidota</taxon>
        <taxon>Cytophagia</taxon>
        <taxon>Cytophagales</taxon>
        <taxon>Flammeovirgaceae</taxon>
        <taxon>Imperialibacter</taxon>
    </lineage>
</organism>
<dbReference type="InterPro" id="IPR000601">
    <property type="entry name" value="PKD_dom"/>
</dbReference>
<keyword evidence="2" id="KW-0812">Transmembrane</keyword>
<dbReference type="PANTHER" id="PTHR46730">
    <property type="entry name" value="POLYCYSTIN-1"/>
    <property type="match status" value="1"/>
</dbReference>
<evidence type="ECO:0000256" key="5">
    <source>
        <dbReference type="ARBA" id="ARBA00023136"/>
    </source>
</evidence>
<dbReference type="Gene3D" id="2.60.40.10">
    <property type="entry name" value="Immunoglobulins"/>
    <property type="match status" value="11"/>
</dbReference>
<dbReference type="EMBL" id="CP136051">
    <property type="protein sequence ID" value="WOK06404.1"/>
    <property type="molecule type" value="Genomic_DNA"/>
</dbReference>
<evidence type="ECO:0000313" key="8">
    <source>
        <dbReference type="EMBL" id="WOK06404.1"/>
    </source>
</evidence>
<evidence type="ECO:0000256" key="1">
    <source>
        <dbReference type="ARBA" id="ARBA00004141"/>
    </source>
</evidence>
<feature type="domain" description="PKD" evidence="6">
    <location>
        <begin position="446"/>
        <end position="493"/>
    </location>
</feature>
<evidence type="ECO:0000259" key="7">
    <source>
        <dbReference type="PROSITE" id="PS50835"/>
    </source>
</evidence>
<dbReference type="PANTHER" id="PTHR46730:SF1">
    <property type="entry name" value="PLAT DOMAIN-CONTAINING PROTEIN"/>
    <property type="match status" value="1"/>
</dbReference>
<evidence type="ECO:0000313" key="9">
    <source>
        <dbReference type="Proteomes" id="UP001302349"/>
    </source>
</evidence>
<dbReference type="InterPro" id="IPR035986">
    <property type="entry name" value="PKD_dom_sf"/>
</dbReference>